<gene>
    <name evidence="2" type="ORF">GCM10023340_38940</name>
</gene>
<comment type="caution">
    <text evidence="2">The sequence shown here is derived from an EMBL/GenBank/DDBJ whole genome shotgun (WGS) entry which is preliminary data.</text>
</comment>
<keyword evidence="1" id="KW-0175">Coiled coil</keyword>
<reference evidence="3" key="1">
    <citation type="journal article" date="2019" name="Int. J. Syst. Evol. Microbiol.">
        <title>The Global Catalogue of Microorganisms (GCM) 10K type strain sequencing project: providing services to taxonomists for standard genome sequencing and annotation.</title>
        <authorList>
            <consortium name="The Broad Institute Genomics Platform"/>
            <consortium name="The Broad Institute Genome Sequencing Center for Infectious Disease"/>
            <person name="Wu L."/>
            <person name="Ma J."/>
        </authorList>
    </citation>
    <scope>NUCLEOTIDE SEQUENCE [LARGE SCALE GENOMIC DNA]</scope>
    <source>
        <strain evidence="3">JCM 18459</strain>
    </source>
</reference>
<evidence type="ECO:0000313" key="2">
    <source>
        <dbReference type="EMBL" id="GAA5154807.1"/>
    </source>
</evidence>
<protein>
    <recommendedName>
        <fullName evidence="4">Phage tail tape measure protein domain-containing protein</fullName>
    </recommendedName>
</protein>
<organism evidence="2 3">
    <name type="scientific">Nocardioides marinquilinus</name>
    <dbReference type="NCBI Taxonomy" id="1210400"/>
    <lineage>
        <taxon>Bacteria</taxon>
        <taxon>Bacillati</taxon>
        <taxon>Actinomycetota</taxon>
        <taxon>Actinomycetes</taxon>
        <taxon>Propionibacteriales</taxon>
        <taxon>Nocardioidaceae</taxon>
        <taxon>Nocardioides</taxon>
    </lineage>
</organism>
<dbReference type="RefSeq" id="WP_345462682.1">
    <property type="nucleotide sequence ID" value="NZ_BAABKG010000005.1"/>
</dbReference>
<sequence>MPDPEITIRGNADLGPVSVGLRQVVAGAGKMAAGVGAAAAAATAALTKEFGEQEKLTDRLAAALGSNAKEQGRLGKLAGSLYADAYGEEMGDVVSAIDAVRSSFRELGTGAELKKVTEQALNFAGIFEIDVPRAVSVAQTVVKAGLAKDATEALDLLTASAQKVPAALRENILDAADEYGQFFSSIGYDGEQAFSALVRGAKQGEFGIDKIGDAVKEFTVLSTDMSTGSTAAYKTIGVDAQKAADDVLAGGKRARGATDRILEGLLKLPPGAEQANAAIALFGTPLEDLNVTKIPDFLRALQDGQKGLGKFEGAIDRAGDTLNDNASSRLTSFKREIQQTFVNVVGGKVLPIVDELVEQLRQDYRSGGLEGAIGGLADQLERATGVDIGPLLDDAEDGLDSVVRIAEKLGPAFLDAADGLSPLLSPLGLAVDGLELLADIVEAIPDDVASLAFQAGVFLAVLPRLRGAVVGVSGAMATARVNATGYWQALRYGSQHSQNAALAMGKLKAAAGTAAGVGGLLALSSGLGETDTAAGKLQTSLGAAGLGFALGGLPGLIVGGVVGALISFKDEIGNVVDDIPILGDAFDRVGDAFGAIKNEIDPTLRLTEEFKNVVEAATPSVGAYADSLDQVSGATTRATRSAILLQAQEKGVLTESARLGISTRDLVGAVLGQEGAVKRVTAAYGNAVTVSGRFGNVDGKIIELTGQGTRQFAEKRRKLEELGFQLIDTSREEAKAAGSVRAFLGAQQKSIRADGEKVREQQRVNQEIGKLRGLISKKLVQKYDSEGLPVTERGLARLVSQQKEFQKRKTLKALIAASGVDTTVKSLRRIVDGLDEVDKKPAKLTEFKSTFERHIGDFRQEAERGGRDVAARLTDGSRRAKFDGGPLNSSLRSGTGAARGIAYSGGVGVGDQLEAGIISGFATAQYRLSSQAAAAVRGAIASARNAGKIQSPSKETEYLGRMLGEGFGVGLDKSTPGVSAKASGLVSQITKALGGVTGGSEGISGAIEKLGNLIESTYEARERAAERTAAAELKAEKARLRERLKGEKLEKALRAAENESERALRKRTKAIREAGAAAAATLREESRLLKANGKQQDANAAKLARATDQLKQARDEYKSYAAAIKESFVSYGSVIGLGQLEDGSVSIGSLLDQLEDRAERAKRFAALIASFRDKQGPKLSETAIQQLLDQGPEAALATAEAIAAGGASAINDINALQAQIAAAGGGLGQTMAKEFKQAGIQAAAGLVAGLEREQRRLDRVAIRIGDRLAQAIRKALGIKSPSRVFRSVGEQTMAGLAIGLDDTRVQKIMRKTAADMTAPFGRNDFAPRLGYGASGAGVGTLTVIVRPDAAAIAGLRAGKEFSVQVDAAHLVGVRKLAIGGA</sequence>
<name>A0ABP9PZE8_9ACTN</name>
<dbReference type="EMBL" id="BAABKG010000005">
    <property type="protein sequence ID" value="GAA5154807.1"/>
    <property type="molecule type" value="Genomic_DNA"/>
</dbReference>
<evidence type="ECO:0000256" key="1">
    <source>
        <dbReference type="SAM" id="Coils"/>
    </source>
</evidence>
<dbReference type="Proteomes" id="UP001500221">
    <property type="component" value="Unassembled WGS sequence"/>
</dbReference>
<feature type="coiled-coil region" evidence="1">
    <location>
        <begin position="1021"/>
        <end position="1123"/>
    </location>
</feature>
<evidence type="ECO:0008006" key="4">
    <source>
        <dbReference type="Google" id="ProtNLM"/>
    </source>
</evidence>
<keyword evidence="3" id="KW-1185">Reference proteome</keyword>
<evidence type="ECO:0000313" key="3">
    <source>
        <dbReference type="Proteomes" id="UP001500221"/>
    </source>
</evidence>
<accession>A0ABP9PZE8</accession>
<proteinExistence type="predicted"/>